<evidence type="ECO:0000313" key="1">
    <source>
        <dbReference type="EMBL" id="CAI9692560.1"/>
    </source>
</evidence>
<accession>A0ACB0DW69</accession>
<dbReference type="Proteomes" id="UP001162501">
    <property type="component" value="Chromosome 10"/>
</dbReference>
<protein>
    <submittedName>
        <fullName evidence="1">Uncharacterized protein</fullName>
    </submittedName>
</protein>
<name>A0ACB0DW69_RANTA</name>
<reference evidence="1" key="1">
    <citation type="submission" date="2023-05" db="EMBL/GenBank/DDBJ databases">
        <authorList>
            <consortium name="ELIXIR-Norway"/>
        </authorList>
    </citation>
    <scope>NUCLEOTIDE SEQUENCE</scope>
</reference>
<organism evidence="1 2">
    <name type="scientific">Rangifer tarandus platyrhynchus</name>
    <name type="common">Svalbard reindeer</name>
    <dbReference type="NCBI Taxonomy" id="3082113"/>
    <lineage>
        <taxon>Eukaryota</taxon>
        <taxon>Metazoa</taxon>
        <taxon>Chordata</taxon>
        <taxon>Craniata</taxon>
        <taxon>Vertebrata</taxon>
        <taxon>Euteleostomi</taxon>
        <taxon>Mammalia</taxon>
        <taxon>Eutheria</taxon>
        <taxon>Laurasiatheria</taxon>
        <taxon>Artiodactyla</taxon>
        <taxon>Ruminantia</taxon>
        <taxon>Pecora</taxon>
        <taxon>Cervidae</taxon>
        <taxon>Odocoileinae</taxon>
        <taxon>Rangifer</taxon>
    </lineage>
</organism>
<gene>
    <name evidence="1" type="ORF">MRATA1EN3_LOCUS3773</name>
</gene>
<proteinExistence type="predicted"/>
<sequence length="363" mass="37829">MAACGGEQERESEQLQAGERTAFARRWRCPPRQPGKNLGTSLCPTGPVVRTYMETSCTDVVDVDTSQMHGDTDGQEVQRSARPVCRMADQPGPTVCSPEAELGAPGAGLGPRRLGLGGQGDAALLPVSPGPQEVVIRPTSVRPPGLHPGETVLSTDGSTPHVASERRITSSSLGHSPGARGDGGRTQDHCGRRPPLGGGDEVCSPLACPPSLCLRPSPPSLVGPQSLLWARGWGRWGGGLLRGGPERRLHLGQGRSGPGPHTADLKDGWGSYPGVCTEGAVAADGGSESRRPWAPPPRLWEGLPAAFFSALCGICSRNMRLTSATFCPSSWVSVTAVLSPGPQRLSQAQLTSPPALGFPSSFL</sequence>
<evidence type="ECO:0000313" key="2">
    <source>
        <dbReference type="Proteomes" id="UP001162501"/>
    </source>
</evidence>
<dbReference type="EMBL" id="OX596094">
    <property type="protein sequence ID" value="CAI9692560.1"/>
    <property type="molecule type" value="Genomic_DNA"/>
</dbReference>